<dbReference type="PROSITE" id="PS51502">
    <property type="entry name" value="S_R_A_B_BARREL"/>
    <property type="match status" value="1"/>
</dbReference>
<evidence type="ECO:0000259" key="1">
    <source>
        <dbReference type="PROSITE" id="PS51502"/>
    </source>
</evidence>
<gene>
    <name evidence="2" type="ORF">FQP90_14800</name>
</gene>
<comment type="caution">
    <text evidence="2">The sequence shown here is derived from an EMBL/GenBank/DDBJ whole genome shotgun (WGS) entry which is preliminary data.</text>
</comment>
<dbReference type="InterPro" id="IPR011008">
    <property type="entry name" value="Dimeric_a/b-barrel"/>
</dbReference>
<dbReference type="SMART" id="SM00886">
    <property type="entry name" value="Dabb"/>
    <property type="match status" value="1"/>
</dbReference>
<dbReference type="Pfam" id="PF07876">
    <property type="entry name" value="Dabb"/>
    <property type="match status" value="1"/>
</dbReference>
<organism evidence="2 3">
    <name type="scientific">Paenarthrobacter nitroguajacolicus</name>
    <name type="common">Arthrobacter nitroguajacolicus</name>
    <dbReference type="NCBI Taxonomy" id="211146"/>
    <lineage>
        <taxon>Bacteria</taxon>
        <taxon>Bacillati</taxon>
        <taxon>Actinomycetota</taxon>
        <taxon>Actinomycetes</taxon>
        <taxon>Micrococcales</taxon>
        <taxon>Micrococcaceae</taxon>
        <taxon>Paenarthrobacter</taxon>
    </lineage>
</organism>
<name>A0A558GWP5_PAENT</name>
<dbReference type="Proteomes" id="UP000316500">
    <property type="component" value="Unassembled WGS sequence"/>
</dbReference>
<dbReference type="Gene3D" id="3.30.70.100">
    <property type="match status" value="1"/>
</dbReference>
<dbReference type="InterPro" id="IPR013097">
    <property type="entry name" value="Dabb"/>
</dbReference>
<feature type="domain" description="Stress-response A/B barrel" evidence="1">
    <location>
        <begin position="2"/>
        <end position="91"/>
    </location>
</feature>
<dbReference type="RefSeq" id="WP_144651767.1">
    <property type="nucleotide sequence ID" value="NZ_VNFK01000011.1"/>
</dbReference>
<accession>A0A558GWP5</accession>
<dbReference type="AlphaFoldDB" id="A0A558GWP5"/>
<protein>
    <submittedName>
        <fullName evidence="2">Dabb family protein</fullName>
    </submittedName>
</protein>
<proteinExistence type="predicted"/>
<dbReference type="OrthoDB" id="6637496at2"/>
<sequence length="112" mass="12697">MFYQLVSFTFPEDITHEARSTFEDALRSLPGKIPDLEDVRVIRAVDDVNVTGYMSVFPSEDHYQRYLVHPEHAPIGTMAEAVCSAISRLLLDDDRPNVLPQGQQDEQLNHVA</sequence>
<reference evidence="2 3" key="1">
    <citation type="submission" date="2019-07" db="EMBL/GenBank/DDBJ databases">
        <title>Diversity of Bacteria from Kongsfjorden, Arctic.</title>
        <authorList>
            <person name="Yu Y."/>
        </authorList>
    </citation>
    <scope>NUCLEOTIDE SEQUENCE [LARGE SCALE GENOMIC DNA]</scope>
    <source>
        <strain evidence="2 3">SM1928</strain>
    </source>
</reference>
<evidence type="ECO:0000313" key="3">
    <source>
        <dbReference type="Proteomes" id="UP000316500"/>
    </source>
</evidence>
<evidence type="ECO:0000313" key="2">
    <source>
        <dbReference type="EMBL" id="TVU61279.1"/>
    </source>
</evidence>
<dbReference type="SUPFAM" id="SSF54909">
    <property type="entry name" value="Dimeric alpha+beta barrel"/>
    <property type="match status" value="1"/>
</dbReference>
<dbReference type="EMBL" id="VNFK01000011">
    <property type="protein sequence ID" value="TVU61279.1"/>
    <property type="molecule type" value="Genomic_DNA"/>
</dbReference>